<dbReference type="AlphaFoldDB" id="A0A4Q0YM64"/>
<dbReference type="EMBL" id="PEIB01000032">
    <property type="protein sequence ID" value="RXJ71806.1"/>
    <property type="molecule type" value="Genomic_DNA"/>
</dbReference>
<gene>
    <name evidence="1" type="ORF">CS022_19775</name>
</gene>
<accession>A0A4Q0YM64</accession>
<keyword evidence="2" id="KW-1185">Reference proteome</keyword>
<sequence length="97" mass="10774">MTSGIYRLKEQGQSARGLWNLRQFNYDSIADVILNIDYSARESGGTFKAKITEHMKDFLRNDVAQSGAPLVQMVSLMSSSLQNGTVFTIRGVKVNSN</sequence>
<proteinExistence type="predicted"/>
<reference evidence="1 2" key="1">
    <citation type="submission" date="2017-10" db="EMBL/GenBank/DDBJ databases">
        <title>Nyctiphanis sp. nov., isolated from the stomach of the euphausiid Nyctiphanes simplex (Hansen, 1911) in the Gulf of California.</title>
        <authorList>
            <person name="Gomez-Gil B."/>
            <person name="Aguilar-Mendez M."/>
            <person name="Lopez-Cortes A."/>
            <person name="Gomez-Gutierrez J."/>
            <person name="Roque A."/>
            <person name="Lang E."/>
            <person name="Gonzalez-Castillo A."/>
        </authorList>
    </citation>
    <scope>NUCLEOTIDE SEQUENCE [LARGE SCALE GENOMIC DNA]</scope>
    <source>
        <strain evidence="1 2">CAIM 600</strain>
    </source>
</reference>
<evidence type="ECO:0000313" key="2">
    <source>
        <dbReference type="Proteomes" id="UP000290287"/>
    </source>
</evidence>
<evidence type="ECO:0000313" key="1">
    <source>
        <dbReference type="EMBL" id="RXJ71806.1"/>
    </source>
</evidence>
<organism evidence="1 2">
    <name type="scientific">Veronia nyctiphanis</name>
    <dbReference type="NCBI Taxonomy" id="1278244"/>
    <lineage>
        <taxon>Bacteria</taxon>
        <taxon>Pseudomonadati</taxon>
        <taxon>Pseudomonadota</taxon>
        <taxon>Gammaproteobacteria</taxon>
        <taxon>Vibrionales</taxon>
        <taxon>Vibrionaceae</taxon>
        <taxon>Veronia</taxon>
    </lineage>
</organism>
<dbReference type="Proteomes" id="UP000290287">
    <property type="component" value="Unassembled WGS sequence"/>
</dbReference>
<name>A0A4Q0YM64_9GAMM</name>
<protein>
    <submittedName>
        <fullName evidence="1">Uncharacterized protein</fullName>
    </submittedName>
</protein>
<comment type="caution">
    <text evidence="1">The sequence shown here is derived from an EMBL/GenBank/DDBJ whole genome shotgun (WGS) entry which is preliminary data.</text>
</comment>